<keyword evidence="2" id="KW-1185">Reference proteome</keyword>
<dbReference type="Proteomes" id="UP001163603">
    <property type="component" value="Chromosome 8"/>
</dbReference>
<sequence length="248" mass="27607">MGEVVLCSEEEMEMELETEKNETKKDGSSEVVRWERFLPRMGLRVLLVYGFWVNGKRKRVEVESGQISGNVCYLFAYVFISSNRENLPKVKSSKLSDRKDKGVCQGRAAAFSLHAYCRGSYFFLFANFKVTIFGFVFSNNWLLCLDEIHGLTVPGDGNYHIQTLHEPIGVAGQIIPWHFPVIMFAWKVGPALACGNTIVLKTAEQTPLTALNAVKLFHEAGPPPGVLNIVFGYGPTAGAPLANHMDMD</sequence>
<reference evidence="2" key="1">
    <citation type="journal article" date="2023" name="G3 (Bethesda)">
        <title>Genome assembly and association tests identify interacting loci associated with vigor, precocity, and sex in interspecific pistachio rootstocks.</title>
        <authorList>
            <person name="Palmer W."/>
            <person name="Jacygrad E."/>
            <person name="Sagayaradj S."/>
            <person name="Cavanaugh K."/>
            <person name="Han R."/>
            <person name="Bertier L."/>
            <person name="Beede B."/>
            <person name="Kafkas S."/>
            <person name="Golino D."/>
            <person name="Preece J."/>
            <person name="Michelmore R."/>
        </authorList>
    </citation>
    <scope>NUCLEOTIDE SEQUENCE [LARGE SCALE GENOMIC DNA]</scope>
</reference>
<name>A0ACC0Y634_9ROSI</name>
<comment type="caution">
    <text evidence="1">The sequence shown here is derived from an EMBL/GenBank/DDBJ whole genome shotgun (WGS) entry which is preliminary data.</text>
</comment>
<evidence type="ECO:0000313" key="2">
    <source>
        <dbReference type="Proteomes" id="UP001163603"/>
    </source>
</evidence>
<accession>A0ACC0Y634</accession>
<organism evidence="1 2">
    <name type="scientific">Pistacia integerrima</name>
    <dbReference type="NCBI Taxonomy" id="434235"/>
    <lineage>
        <taxon>Eukaryota</taxon>
        <taxon>Viridiplantae</taxon>
        <taxon>Streptophyta</taxon>
        <taxon>Embryophyta</taxon>
        <taxon>Tracheophyta</taxon>
        <taxon>Spermatophyta</taxon>
        <taxon>Magnoliopsida</taxon>
        <taxon>eudicotyledons</taxon>
        <taxon>Gunneridae</taxon>
        <taxon>Pentapetalae</taxon>
        <taxon>rosids</taxon>
        <taxon>malvids</taxon>
        <taxon>Sapindales</taxon>
        <taxon>Anacardiaceae</taxon>
        <taxon>Pistacia</taxon>
    </lineage>
</organism>
<gene>
    <name evidence="1" type="ORF">Pint_14478</name>
</gene>
<evidence type="ECO:0000313" key="1">
    <source>
        <dbReference type="EMBL" id="KAJ0030444.1"/>
    </source>
</evidence>
<proteinExistence type="predicted"/>
<dbReference type="EMBL" id="CM047743">
    <property type="protein sequence ID" value="KAJ0030444.1"/>
    <property type="molecule type" value="Genomic_DNA"/>
</dbReference>
<protein>
    <submittedName>
        <fullName evidence="1">Uncharacterized protein</fullName>
    </submittedName>
</protein>